<keyword evidence="2" id="KW-0808">Transferase</keyword>
<dbReference type="AlphaFoldDB" id="A0A7J8Q0R1"/>
<dbReference type="PANTHER" id="PTHR10788:SF113">
    <property type="entry name" value="TREHALOSE 6-PHOSPHATE PHOSPHATASE"/>
    <property type="match status" value="1"/>
</dbReference>
<dbReference type="Gene3D" id="3.40.50.2000">
    <property type="entry name" value="Glycogen Phosphorylase B"/>
    <property type="match status" value="2"/>
</dbReference>
<organism evidence="3 4">
    <name type="scientific">Gossypium raimondii</name>
    <name type="common">Peruvian cotton</name>
    <name type="synonym">Gossypium klotzschianum subsp. raimondii</name>
    <dbReference type="NCBI Taxonomy" id="29730"/>
    <lineage>
        <taxon>Eukaryota</taxon>
        <taxon>Viridiplantae</taxon>
        <taxon>Streptophyta</taxon>
        <taxon>Embryophyta</taxon>
        <taxon>Tracheophyta</taxon>
        <taxon>Spermatophyta</taxon>
        <taxon>Magnoliopsida</taxon>
        <taxon>eudicotyledons</taxon>
        <taxon>Gunneridae</taxon>
        <taxon>Pentapetalae</taxon>
        <taxon>rosids</taxon>
        <taxon>malvids</taxon>
        <taxon>Malvales</taxon>
        <taxon>Malvaceae</taxon>
        <taxon>Malvoideae</taxon>
        <taxon>Gossypium</taxon>
    </lineage>
</organism>
<dbReference type="InterPro" id="IPR001830">
    <property type="entry name" value="Glyco_trans_20"/>
</dbReference>
<gene>
    <name evidence="3" type="ORF">Gorai_011975</name>
</gene>
<proteinExistence type="predicted"/>
<dbReference type="Proteomes" id="UP000593578">
    <property type="component" value="Unassembled WGS sequence"/>
</dbReference>
<dbReference type="Pfam" id="PF00982">
    <property type="entry name" value="Glyco_transf_20"/>
    <property type="match status" value="1"/>
</dbReference>
<reference evidence="3 4" key="1">
    <citation type="journal article" date="2019" name="Genome Biol. Evol.">
        <title>Insights into the evolution of the New World diploid cottons (Gossypium, subgenus Houzingenia) based on genome sequencing.</title>
        <authorList>
            <person name="Grover C.E."/>
            <person name="Arick M.A. 2nd"/>
            <person name="Thrash A."/>
            <person name="Conover J.L."/>
            <person name="Sanders W.S."/>
            <person name="Peterson D.G."/>
            <person name="Frelichowski J.E."/>
            <person name="Scheffler J.A."/>
            <person name="Scheffler B.E."/>
            <person name="Wendel J.F."/>
        </authorList>
    </citation>
    <scope>NUCLEOTIDE SEQUENCE [LARGE SCALE GENOMIC DNA]</scope>
    <source>
        <strain evidence="3">8</strain>
        <tissue evidence="3">Leaf</tissue>
    </source>
</reference>
<dbReference type="PANTHER" id="PTHR10788">
    <property type="entry name" value="TREHALOSE-6-PHOSPHATE SYNTHASE"/>
    <property type="match status" value="1"/>
</dbReference>
<dbReference type="GO" id="GO:0004805">
    <property type="term" value="F:trehalose-phosphatase activity"/>
    <property type="evidence" value="ECO:0007669"/>
    <property type="project" value="TreeGrafter"/>
</dbReference>
<dbReference type="GO" id="GO:0016757">
    <property type="term" value="F:glycosyltransferase activity"/>
    <property type="evidence" value="ECO:0007669"/>
    <property type="project" value="UniProtKB-KW"/>
</dbReference>
<feature type="non-terminal residue" evidence="3">
    <location>
        <position position="448"/>
    </location>
</feature>
<name>A0A7J8Q0R1_GOSRA</name>
<protein>
    <recommendedName>
        <fullName evidence="5">Trehalose-6-phosphate synthase</fullName>
    </recommendedName>
</protein>
<dbReference type="GO" id="GO:0005992">
    <property type="term" value="P:trehalose biosynthetic process"/>
    <property type="evidence" value="ECO:0007669"/>
    <property type="project" value="InterPro"/>
</dbReference>
<sequence>MMSKSYTNLLDLASGNFPVMGQPREKKRLPRVMTVPGVISELDDDQANSVASDVPSSIIQDRIIIVANQLPVKAKRRPDNKGWSFSWDDDSLLLQLKDGLPEEMEVLYVGSLKVDVDPSEQDDVSQLLLDRFKCVPAFLPPDILTKFYHGFCKQHLWPLFHYMLPFSANHGGRFYRSLWEAYVAANKIFSQRVIEVINPEDDYVWIHDYHLMVLPTFLRRRFNTLRMGFFLHSPFPSSEIYRTLPVREEILKALLNSDLIGFHTFDYARHFLSCCSRMLGLEYQSKRGYIGVEYYGRTIGIKIMPVGIHMAQIESVLRLADKEWRVGELKQQFEGKTVLLGVDDMDVFKGVNLKLLAMEQMLKQHPKWQGRAVLVQIANPARGRGQDLEEIQAEITASCKRINETFGRPGYEPIVFIDRPVSLSERVAYYSVAECVVVTAVRDGMNLT</sequence>
<evidence type="ECO:0000256" key="2">
    <source>
        <dbReference type="ARBA" id="ARBA00022679"/>
    </source>
</evidence>
<comment type="caution">
    <text evidence="3">The sequence shown here is derived from an EMBL/GenBank/DDBJ whole genome shotgun (WGS) entry which is preliminary data.</text>
</comment>
<dbReference type="SUPFAM" id="SSF53756">
    <property type="entry name" value="UDP-Glycosyltransferase/glycogen phosphorylase"/>
    <property type="match status" value="1"/>
</dbReference>
<evidence type="ECO:0008006" key="5">
    <source>
        <dbReference type="Google" id="ProtNLM"/>
    </source>
</evidence>
<dbReference type="FunFam" id="3.40.50.2000:FF:000017">
    <property type="entry name" value="alpha,alpha-trehalose-phosphate synthase [UDP-forming] 6"/>
    <property type="match status" value="1"/>
</dbReference>
<dbReference type="EMBL" id="JABEZZ010000009">
    <property type="protein sequence ID" value="MBA0595097.1"/>
    <property type="molecule type" value="Genomic_DNA"/>
</dbReference>
<dbReference type="FunFam" id="3.40.50.2000:FF:000010">
    <property type="entry name" value="Alpha,alpha-trehalose-phosphate synthase"/>
    <property type="match status" value="1"/>
</dbReference>
<evidence type="ECO:0000313" key="3">
    <source>
        <dbReference type="EMBL" id="MBA0595097.1"/>
    </source>
</evidence>
<keyword evidence="1" id="KW-0328">Glycosyltransferase</keyword>
<evidence type="ECO:0000256" key="1">
    <source>
        <dbReference type="ARBA" id="ARBA00022676"/>
    </source>
</evidence>
<evidence type="ECO:0000313" key="4">
    <source>
        <dbReference type="Proteomes" id="UP000593578"/>
    </source>
</evidence>
<accession>A0A7J8Q0R1</accession>
<dbReference type="CDD" id="cd03788">
    <property type="entry name" value="GT20_TPS"/>
    <property type="match status" value="1"/>
</dbReference>
<dbReference type="GO" id="GO:0005829">
    <property type="term" value="C:cytosol"/>
    <property type="evidence" value="ECO:0007669"/>
    <property type="project" value="TreeGrafter"/>
</dbReference>